<feature type="compositionally biased region" description="Polar residues" evidence="13">
    <location>
        <begin position="232"/>
        <end position="247"/>
    </location>
</feature>
<keyword evidence="10 11" id="KW-0998">Cell outer membrane</keyword>
<evidence type="ECO:0000256" key="8">
    <source>
        <dbReference type="ARBA" id="ARBA00023136"/>
    </source>
</evidence>
<dbReference type="PROSITE" id="PS52016">
    <property type="entry name" value="TONB_DEPENDENT_REC_3"/>
    <property type="match status" value="1"/>
</dbReference>
<dbReference type="InterPro" id="IPR012910">
    <property type="entry name" value="Plug_dom"/>
</dbReference>
<sequence length="756" mass="83387">MDQLHTNVMPLRLQRVSQLALSIMMAWPLAGLAQETVPVKALGAVVVTATRTETDSAGVAGAVSAVTAEDIERKGAKDLRSLLADEPDVVVPSDSRRFGGGQVNIRGIEGNRILMLTDGVRVTDYRAAGTSNYDQASRDVPFSEFLKQVEVVRGPASSLYGSDAIGGVMGFITLDPADLLKGRSFAVGGQTGYYSADNSKRLSAWVASGNERFQSLLMVGTAKGEETDNKGSSRVQGNTRTAPNPLDYTQSNVLGKLVFTPSREHRLKLTAEHKESESDVDVQRVANGTSLARVSSNTGTDSMQRDRVQLDYEYLPVAGWFDSLALKLYTQKETTDNQNRQLRSNTASTCSSTTAGTMNCLVNNRYDYEQTHTGFGLQQRKAFTFGLPQEVVWGLDFDRAETEEKTYTTWTNLATGAVSNTLLGYTYPVSYFPAGHTDQIGLFAQDEIRAGNLHVTPGLRFDRYSLKPESTGLYVRTDGKDPASKNGSHVSPKLSLLYDLQPDWNVYAQYVEGFRGPNYEEVNRYFVNGSSAYGVVGNADLKPETSRGLELGSKYSGNRWGAQFSVFQTRYKNFIDYSVLGASDPRNIYVNGTRYSTYLYQNLSSVVIRGADWGGYWQVLPSLRLNAAFAIANGYDATSKAPLNSIEPRRATLAAVWTPSEIWGAEWRLRAATGKNRIDTSSTNYFRTPGYGVNDVSAWWQFRPGSRLNFAVNNVFDKTWYQWSDVRLAGVTATEAAPLFYSQPGRNFAITLKLDY</sequence>
<evidence type="ECO:0000256" key="6">
    <source>
        <dbReference type="ARBA" id="ARBA00022729"/>
    </source>
</evidence>
<keyword evidence="18" id="KW-1185">Reference proteome</keyword>
<feature type="signal peptide" evidence="14">
    <location>
        <begin position="1"/>
        <end position="33"/>
    </location>
</feature>
<evidence type="ECO:0000256" key="5">
    <source>
        <dbReference type="ARBA" id="ARBA00022692"/>
    </source>
</evidence>
<evidence type="ECO:0000256" key="11">
    <source>
        <dbReference type="PROSITE-ProRule" id="PRU01360"/>
    </source>
</evidence>
<dbReference type="InterPro" id="IPR039426">
    <property type="entry name" value="TonB-dep_rcpt-like"/>
</dbReference>
<evidence type="ECO:0000256" key="2">
    <source>
        <dbReference type="ARBA" id="ARBA00009810"/>
    </source>
</evidence>
<feature type="chain" id="PRO_5045453796" evidence="14">
    <location>
        <begin position="34"/>
        <end position="756"/>
    </location>
</feature>
<keyword evidence="4 11" id="KW-1134">Transmembrane beta strand</keyword>
<keyword evidence="6 14" id="KW-0732">Signal</keyword>
<dbReference type="NCBIfam" id="TIGR01786">
    <property type="entry name" value="TonB-hemlactrns"/>
    <property type="match status" value="1"/>
</dbReference>
<evidence type="ECO:0000256" key="12">
    <source>
        <dbReference type="RuleBase" id="RU003357"/>
    </source>
</evidence>
<keyword evidence="5 11" id="KW-0812">Transmembrane</keyword>
<evidence type="ECO:0000256" key="14">
    <source>
        <dbReference type="SAM" id="SignalP"/>
    </source>
</evidence>
<feature type="domain" description="TonB-dependent receptor-like beta-barrel" evidence="15">
    <location>
        <begin position="294"/>
        <end position="715"/>
    </location>
</feature>
<dbReference type="InterPro" id="IPR000531">
    <property type="entry name" value="Beta-barrel_TonB"/>
</dbReference>
<evidence type="ECO:0000256" key="9">
    <source>
        <dbReference type="ARBA" id="ARBA00023170"/>
    </source>
</evidence>
<keyword evidence="3 11" id="KW-0813">Transport</keyword>
<dbReference type="SUPFAM" id="SSF56935">
    <property type="entry name" value="Porins"/>
    <property type="match status" value="1"/>
</dbReference>
<name>A0ABV2CTL5_9RHOO</name>
<dbReference type="RefSeq" id="WP_345929685.1">
    <property type="nucleotide sequence ID" value="NZ_JBDIVF010000011.1"/>
</dbReference>
<dbReference type="PANTHER" id="PTHR30069">
    <property type="entry name" value="TONB-DEPENDENT OUTER MEMBRANE RECEPTOR"/>
    <property type="match status" value="1"/>
</dbReference>
<evidence type="ECO:0000259" key="16">
    <source>
        <dbReference type="Pfam" id="PF07715"/>
    </source>
</evidence>
<gene>
    <name evidence="17" type="ORF">ABVT11_15410</name>
</gene>
<evidence type="ECO:0000313" key="17">
    <source>
        <dbReference type="EMBL" id="MET1491226.1"/>
    </source>
</evidence>
<keyword evidence="7 12" id="KW-0798">TonB box</keyword>
<dbReference type="InterPro" id="IPR036942">
    <property type="entry name" value="Beta-barrel_TonB_sf"/>
</dbReference>
<dbReference type="Gene3D" id="2.40.170.20">
    <property type="entry name" value="TonB-dependent receptor, beta-barrel domain"/>
    <property type="match status" value="1"/>
</dbReference>
<evidence type="ECO:0000313" key="18">
    <source>
        <dbReference type="Proteomes" id="UP001548590"/>
    </source>
</evidence>
<dbReference type="EMBL" id="JBEWLZ010000010">
    <property type="protein sequence ID" value="MET1491226.1"/>
    <property type="molecule type" value="Genomic_DNA"/>
</dbReference>
<dbReference type="Proteomes" id="UP001548590">
    <property type="component" value="Unassembled WGS sequence"/>
</dbReference>
<evidence type="ECO:0000256" key="10">
    <source>
        <dbReference type="ARBA" id="ARBA00023237"/>
    </source>
</evidence>
<evidence type="ECO:0000256" key="4">
    <source>
        <dbReference type="ARBA" id="ARBA00022452"/>
    </source>
</evidence>
<accession>A0ABV2CTL5</accession>
<dbReference type="Pfam" id="PF00593">
    <property type="entry name" value="TonB_dep_Rec_b-barrel"/>
    <property type="match status" value="1"/>
</dbReference>
<organism evidence="17 18">
    <name type="scientific">Uliginosibacterium paludis</name>
    <dbReference type="NCBI Taxonomy" id="1615952"/>
    <lineage>
        <taxon>Bacteria</taxon>
        <taxon>Pseudomonadati</taxon>
        <taxon>Pseudomonadota</taxon>
        <taxon>Betaproteobacteria</taxon>
        <taxon>Rhodocyclales</taxon>
        <taxon>Zoogloeaceae</taxon>
        <taxon>Uliginosibacterium</taxon>
    </lineage>
</organism>
<evidence type="ECO:0000256" key="3">
    <source>
        <dbReference type="ARBA" id="ARBA00022448"/>
    </source>
</evidence>
<feature type="region of interest" description="Disordered" evidence="13">
    <location>
        <begin position="224"/>
        <end position="247"/>
    </location>
</feature>
<dbReference type="InterPro" id="IPR011276">
    <property type="entry name" value="TonB_haem/Hb_rcpt"/>
</dbReference>
<dbReference type="InterPro" id="IPR010949">
    <property type="entry name" value="TonB_Hb/transfer/lactofer_rcpt"/>
</dbReference>
<comment type="similarity">
    <text evidence="2 11 12">Belongs to the TonB-dependent receptor family.</text>
</comment>
<proteinExistence type="inferred from homology"/>
<reference evidence="17 18" key="1">
    <citation type="submission" date="2024-07" db="EMBL/GenBank/DDBJ databases">
        <title>Uliginosibacterium paludis KCTC:42655.</title>
        <authorList>
            <person name="Kim M.K."/>
        </authorList>
    </citation>
    <scope>NUCLEOTIDE SEQUENCE [LARGE SCALE GENOMIC DNA]</scope>
    <source>
        <strain evidence="17 18">KCTC 42655</strain>
    </source>
</reference>
<keyword evidence="9 17" id="KW-0675">Receptor</keyword>
<evidence type="ECO:0000256" key="7">
    <source>
        <dbReference type="ARBA" id="ARBA00023077"/>
    </source>
</evidence>
<dbReference type="Pfam" id="PF07715">
    <property type="entry name" value="Plug"/>
    <property type="match status" value="1"/>
</dbReference>
<keyword evidence="8 11" id="KW-0472">Membrane</keyword>
<dbReference type="InterPro" id="IPR037066">
    <property type="entry name" value="Plug_dom_sf"/>
</dbReference>
<dbReference type="NCBIfam" id="TIGR01785">
    <property type="entry name" value="TonB-hemin"/>
    <property type="match status" value="1"/>
</dbReference>
<evidence type="ECO:0000256" key="13">
    <source>
        <dbReference type="SAM" id="MobiDB-lite"/>
    </source>
</evidence>
<dbReference type="PANTHER" id="PTHR30069:SF29">
    <property type="entry name" value="HEMOGLOBIN AND HEMOGLOBIN-HAPTOGLOBIN-BINDING PROTEIN 1-RELATED"/>
    <property type="match status" value="1"/>
</dbReference>
<dbReference type="Gene3D" id="2.170.130.10">
    <property type="entry name" value="TonB-dependent receptor, plug domain"/>
    <property type="match status" value="1"/>
</dbReference>
<comment type="subcellular location">
    <subcellularLocation>
        <location evidence="1 11">Cell outer membrane</location>
        <topology evidence="1 11">Multi-pass membrane protein</topology>
    </subcellularLocation>
</comment>
<protein>
    <submittedName>
        <fullName evidence="17">TonB-dependent hemoglobin/transferrin/lactoferrin family receptor</fullName>
    </submittedName>
</protein>
<feature type="domain" description="TonB-dependent receptor plug" evidence="16">
    <location>
        <begin position="59"/>
        <end position="168"/>
    </location>
</feature>
<evidence type="ECO:0000259" key="15">
    <source>
        <dbReference type="Pfam" id="PF00593"/>
    </source>
</evidence>
<dbReference type="CDD" id="cd01347">
    <property type="entry name" value="ligand_gated_channel"/>
    <property type="match status" value="1"/>
</dbReference>
<comment type="caution">
    <text evidence="17">The sequence shown here is derived from an EMBL/GenBank/DDBJ whole genome shotgun (WGS) entry which is preliminary data.</text>
</comment>
<evidence type="ECO:0000256" key="1">
    <source>
        <dbReference type="ARBA" id="ARBA00004571"/>
    </source>
</evidence>